<evidence type="ECO:0000313" key="2">
    <source>
        <dbReference type="Proteomes" id="UP000828390"/>
    </source>
</evidence>
<proteinExistence type="predicted"/>
<sequence length="261" mass="28546">MSSSTTWAELTQFQCPVSGCPSKESQSWVCERDDTTMFMNSNGEISCQLGTHRGNINTWVWNCGDSFHRWNDNKASLDSFAEAMSQDIGSLSKMGACWYAALILELGKQFKSSSRTYSTTSSNATKAKRIPSSTKSSSMSSSSTWVALDEFRCPVSKCRSWGSRLWVCNHDGSSMFINAEGKMKCAIGTHEADICKWGWSCGDSCHREMDDQASEGGFSNALGLNSQAMSKLGSVGVKTLISELEKQFSSSGSVIYFTRAG</sequence>
<protein>
    <submittedName>
        <fullName evidence="1">Uncharacterized protein</fullName>
    </submittedName>
</protein>
<keyword evidence="2" id="KW-1185">Reference proteome</keyword>
<comment type="caution">
    <text evidence="1">The sequence shown here is derived from an EMBL/GenBank/DDBJ whole genome shotgun (WGS) entry which is preliminary data.</text>
</comment>
<accession>A0A9D4GU69</accession>
<organism evidence="1 2">
    <name type="scientific">Dreissena polymorpha</name>
    <name type="common">Zebra mussel</name>
    <name type="synonym">Mytilus polymorpha</name>
    <dbReference type="NCBI Taxonomy" id="45954"/>
    <lineage>
        <taxon>Eukaryota</taxon>
        <taxon>Metazoa</taxon>
        <taxon>Spiralia</taxon>
        <taxon>Lophotrochozoa</taxon>
        <taxon>Mollusca</taxon>
        <taxon>Bivalvia</taxon>
        <taxon>Autobranchia</taxon>
        <taxon>Heteroconchia</taxon>
        <taxon>Euheterodonta</taxon>
        <taxon>Imparidentia</taxon>
        <taxon>Neoheterodontei</taxon>
        <taxon>Myida</taxon>
        <taxon>Dreissenoidea</taxon>
        <taxon>Dreissenidae</taxon>
        <taxon>Dreissena</taxon>
    </lineage>
</organism>
<dbReference type="OrthoDB" id="5944962at2759"/>
<dbReference type="Proteomes" id="UP000828390">
    <property type="component" value="Unassembled WGS sequence"/>
</dbReference>
<dbReference type="EMBL" id="JAIWYP010000005">
    <property type="protein sequence ID" value="KAH3823135.1"/>
    <property type="molecule type" value="Genomic_DNA"/>
</dbReference>
<evidence type="ECO:0000313" key="1">
    <source>
        <dbReference type="EMBL" id="KAH3823135.1"/>
    </source>
</evidence>
<reference evidence="1" key="2">
    <citation type="submission" date="2020-11" db="EMBL/GenBank/DDBJ databases">
        <authorList>
            <person name="McCartney M.A."/>
            <person name="Auch B."/>
            <person name="Kono T."/>
            <person name="Mallez S."/>
            <person name="Becker A."/>
            <person name="Gohl D.M."/>
            <person name="Silverstein K.A.T."/>
            <person name="Koren S."/>
            <person name="Bechman K.B."/>
            <person name="Herman A."/>
            <person name="Abrahante J.E."/>
            <person name="Garbe J."/>
        </authorList>
    </citation>
    <scope>NUCLEOTIDE SEQUENCE</scope>
    <source>
        <strain evidence="1">Duluth1</strain>
        <tissue evidence="1">Whole animal</tissue>
    </source>
</reference>
<reference evidence="1" key="1">
    <citation type="journal article" date="2019" name="bioRxiv">
        <title>The Genome of the Zebra Mussel, Dreissena polymorpha: A Resource for Invasive Species Research.</title>
        <authorList>
            <person name="McCartney M.A."/>
            <person name="Auch B."/>
            <person name="Kono T."/>
            <person name="Mallez S."/>
            <person name="Zhang Y."/>
            <person name="Obille A."/>
            <person name="Becker A."/>
            <person name="Abrahante J.E."/>
            <person name="Garbe J."/>
            <person name="Badalamenti J.P."/>
            <person name="Herman A."/>
            <person name="Mangelson H."/>
            <person name="Liachko I."/>
            <person name="Sullivan S."/>
            <person name="Sone E.D."/>
            <person name="Koren S."/>
            <person name="Silverstein K.A.T."/>
            <person name="Beckman K.B."/>
            <person name="Gohl D.M."/>
        </authorList>
    </citation>
    <scope>NUCLEOTIDE SEQUENCE</scope>
    <source>
        <strain evidence="1">Duluth1</strain>
        <tissue evidence="1">Whole animal</tissue>
    </source>
</reference>
<dbReference type="AlphaFoldDB" id="A0A9D4GU69"/>
<gene>
    <name evidence="1" type="ORF">DPMN_124934</name>
</gene>
<name>A0A9D4GU69_DREPO</name>